<name>A0A158IW83_CABCO</name>
<accession>A0A158IW83</accession>
<evidence type="ECO:0000313" key="2">
    <source>
        <dbReference type="Proteomes" id="UP000054740"/>
    </source>
</evidence>
<proteinExistence type="predicted"/>
<dbReference type="Proteomes" id="UP000054740">
    <property type="component" value="Unassembled WGS sequence"/>
</dbReference>
<dbReference type="Gene3D" id="3.50.30.50">
    <property type="entry name" value="Putative cyclase"/>
    <property type="match status" value="1"/>
</dbReference>
<sequence>MYIDLTLAIDGQDPVIGKASKDPNSYMSQGHIGTHLDVNFGHDRPPAEYCRRRGWVVDASGASHEEIDASILHSIDWSEGDFIMLHTGRTTDFRYGSPAYFKDHPQLNWASIRSIAKRKPAFIGLDFPGLRRGPEHNQADAVCAEHGTYVIENLARLGDLVKHAGTRPFEVVTGWTGFLGATGLSCRVTAIID</sequence>
<organism evidence="1 2">
    <name type="scientific">Caballeronia cordobensis</name>
    <name type="common">Burkholderia cordobensis</name>
    <dbReference type="NCBI Taxonomy" id="1353886"/>
    <lineage>
        <taxon>Bacteria</taxon>
        <taxon>Pseudomonadati</taxon>
        <taxon>Pseudomonadota</taxon>
        <taxon>Betaproteobacteria</taxon>
        <taxon>Burkholderiales</taxon>
        <taxon>Burkholderiaceae</taxon>
        <taxon>Caballeronia</taxon>
    </lineage>
</organism>
<dbReference type="AlphaFoldDB" id="A0A158IW83"/>
<dbReference type="InterPro" id="IPR007325">
    <property type="entry name" value="KFase/CYL"/>
</dbReference>
<dbReference type="InterPro" id="IPR037175">
    <property type="entry name" value="KFase_sf"/>
</dbReference>
<gene>
    <name evidence="1" type="ORF">AWB70_05494</name>
</gene>
<dbReference type="GO" id="GO:0019441">
    <property type="term" value="P:L-tryptophan catabolic process to kynurenine"/>
    <property type="evidence" value="ECO:0007669"/>
    <property type="project" value="InterPro"/>
</dbReference>
<dbReference type="Pfam" id="PF04199">
    <property type="entry name" value="Cyclase"/>
    <property type="match status" value="1"/>
</dbReference>
<dbReference type="EMBL" id="FCNY02000016">
    <property type="protein sequence ID" value="SAL60735.1"/>
    <property type="molecule type" value="Genomic_DNA"/>
</dbReference>
<evidence type="ECO:0000313" key="1">
    <source>
        <dbReference type="EMBL" id="SAL60735.1"/>
    </source>
</evidence>
<reference evidence="2" key="1">
    <citation type="submission" date="2016-01" db="EMBL/GenBank/DDBJ databases">
        <authorList>
            <person name="Peeters C."/>
        </authorList>
    </citation>
    <scope>NUCLEOTIDE SEQUENCE [LARGE SCALE GENOMIC DNA]</scope>
</reference>
<protein>
    <submittedName>
        <fullName evidence="1">Putative cyclase</fullName>
    </submittedName>
</protein>
<dbReference type="SUPFAM" id="SSF102198">
    <property type="entry name" value="Putative cyclase"/>
    <property type="match status" value="1"/>
</dbReference>
<dbReference type="RefSeq" id="WP_053570003.1">
    <property type="nucleotide sequence ID" value="NZ_FCNY02000016.1"/>
</dbReference>
<dbReference type="GO" id="GO:0004061">
    <property type="term" value="F:arylformamidase activity"/>
    <property type="evidence" value="ECO:0007669"/>
    <property type="project" value="InterPro"/>
</dbReference>
<keyword evidence="2" id="KW-1185">Reference proteome</keyword>